<dbReference type="InterPro" id="IPR036689">
    <property type="entry name" value="ESAT-6-like_sf"/>
</dbReference>
<gene>
    <name evidence="1" type="ORF">FQU76_31600</name>
</gene>
<keyword evidence="2" id="KW-1185">Reference proteome</keyword>
<dbReference type="OrthoDB" id="4326235at2"/>
<sequence length="113" mass="12282">MAANGMQQSDESATRNGIQALEMAFTGITKCRQDVENTKNNLTSHYKGSDGKAFADLVTAWEEKADVIMVNVQDMIETLNHTLAEHGKQQGSSVDSINQAYAQSDAVFDALRG</sequence>
<dbReference type="SUPFAM" id="SSF140453">
    <property type="entry name" value="EsxAB dimer-like"/>
    <property type="match status" value="1"/>
</dbReference>
<organism evidence="1 2">
    <name type="scientific">Streptomyces qinzhouensis</name>
    <dbReference type="NCBI Taxonomy" id="2599401"/>
    <lineage>
        <taxon>Bacteria</taxon>
        <taxon>Bacillati</taxon>
        <taxon>Actinomycetota</taxon>
        <taxon>Actinomycetes</taxon>
        <taxon>Kitasatosporales</taxon>
        <taxon>Streptomycetaceae</taxon>
        <taxon>Streptomyces</taxon>
    </lineage>
</organism>
<evidence type="ECO:0000313" key="1">
    <source>
        <dbReference type="EMBL" id="QDY80306.1"/>
    </source>
</evidence>
<proteinExistence type="predicted"/>
<reference evidence="1 2" key="1">
    <citation type="submission" date="2019-07" db="EMBL/GenBank/DDBJ databases">
        <authorList>
            <person name="Zhu P."/>
        </authorList>
    </citation>
    <scope>NUCLEOTIDE SEQUENCE [LARGE SCALE GENOMIC DNA]</scope>
    <source>
        <strain evidence="1 2">SSL-25</strain>
    </source>
</reference>
<dbReference type="EMBL" id="CP042266">
    <property type="protein sequence ID" value="QDY80306.1"/>
    <property type="molecule type" value="Genomic_DNA"/>
</dbReference>
<dbReference type="AlphaFoldDB" id="A0A5B8JFQ6"/>
<dbReference type="Gene3D" id="1.10.287.1060">
    <property type="entry name" value="ESAT-6-like"/>
    <property type="match status" value="1"/>
</dbReference>
<dbReference type="KEGG" id="sqz:FQU76_31600"/>
<protein>
    <submittedName>
        <fullName evidence="1">Uncharacterized protein</fullName>
    </submittedName>
</protein>
<dbReference type="Proteomes" id="UP000320580">
    <property type="component" value="Chromosome"/>
</dbReference>
<accession>A0A5B8JFQ6</accession>
<name>A0A5B8JFQ6_9ACTN</name>
<dbReference type="RefSeq" id="WP_146483703.1">
    <property type="nucleotide sequence ID" value="NZ_CP042266.1"/>
</dbReference>
<evidence type="ECO:0000313" key="2">
    <source>
        <dbReference type="Proteomes" id="UP000320580"/>
    </source>
</evidence>